<name>A0A1U9ZX06_9ACTN</name>
<dbReference type="Proteomes" id="UP000190797">
    <property type="component" value="Chromosome"/>
</dbReference>
<reference evidence="3" key="1">
    <citation type="journal article" date="2017" name="Med. Chem. Commun.">
        <title>Nonomuraea sp. ATCC 55076 harbours the largest actinomycete chromosome to date and the kistamicin biosynthetic gene cluster.</title>
        <authorList>
            <person name="Nazari B."/>
            <person name="Forneris C.C."/>
            <person name="Gibson M.I."/>
            <person name="Moon K."/>
            <person name="Schramma K.R."/>
            <person name="Seyedsayamdost M.R."/>
        </authorList>
    </citation>
    <scope>NUCLEOTIDE SEQUENCE [LARGE SCALE GENOMIC DNA]</scope>
    <source>
        <strain evidence="3">ATCC 55076</strain>
    </source>
</reference>
<evidence type="ECO:0000313" key="2">
    <source>
        <dbReference type="EMBL" id="AQZ62470.1"/>
    </source>
</evidence>
<keyword evidence="3" id="KW-1185">Reference proteome</keyword>
<evidence type="ECO:0000256" key="1">
    <source>
        <dbReference type="SAM" id="SignalP"/>
    </source>
</evidence>
<sequence length="185" mass="20527">MKILRNAFLGTMAVAATMTVSTAAHAEPAPVPTSQVIEPAVKAAKPERPVGKPKIQSELPVRALNADGNFYVWSDDMNKALLYSGDASFDGWPDGWNNTVDVVWNNGYPGPYDDVNIYDYAIWSGSAYACIGNGDYWDLRRRDVNYVFSWVNDGADAWQRSPLGRRVHDNGSGHVWVDWCGNNNR</sequence>
<dbReference type="STRING" id="1909395.BKM31_14265"/>
<dbReference type="RefSeq" id="WP_080038628.1">
    <property type="nucleotide sequence ID" value="NZ_CP017717.1"/>
</dbReference>
<protein>
    <submittedName>
        <fullName evidence="2">Uncharacterized protein</fullName>
    </submittedName>
</protein>
<dbReference type="OrthoDB" id="5195323at2"/>
<accession>A0A1U9ZX06</accession>
<dbReference type="AlphaFoldDB" id="A0A1U9ZX06"/>
<feature type="signal peptide" evidence="1">
    <location>
        <begin position="1"/>
        <end position="26"/>
    </location>
</feature>
<organism evidence="2 3">
    <name type="scientific">[Actinomadura] parvosata subsp. kistnae</name>
    <dbReference type="NCBI Taxonomy" id="1909395"/>
    <lineage>
        <taxon>Bacteria</taxon>
        <taxon>Bacillati</taxon>
        <taxon>Actinomycetota</taxon>
        <taxon>Actinomycetes</taxon>
        <taxon>Streptosporangiales</taxon>
        <taxon>Streptosporangiaceae</taxon>
        <taxon>Nonomuraea</taxon>
    </lineage>
</organism>
<gene>
    <name evidence="2" type="ORF">BKM31_14265</name>
</gene>
<dbReference type="KEGG" id="noa:BKM31_14265"/>
<proteinExistence type="predicted"/>
<feature type="chain" id="PRO_5012324050" evidence="1">
    <location>
        <begin position="27"/>
        <end position="185"/>
    </location>
</feature>
<evidence type="ECO:0000313" key="3">
    <source>
        <dbReference type="Proteomes" id="UP000190797"/>
    </source>
</evidence>
<dbReference type="EMBL" id="CP017717">
    <property type="protein sequence ID" value="AQZ62470.1"/>
    <property type="molecule type" value="Genomic_DNA"/>
</dbReference>
<keyword evidence="1" id="KW-0732">Signal</keyword>